<gene>
    <name evidence="2" type="ORF">METZ01_LOCUS266604</name>
</gene>
<feature type="transmembrane region" description="Helical" evidence="1">
    <location>
        <begin position="69"/>
        <end position="91"/>
    </location>
</feature>
<accession>A0A382JNR0</accession>
<keyword evidence="1" id="KW-0472">Membrane</keyword>
<reference evidence="2" key="1">
    <citation type="submission" date="2018-05" db="EMBL/GenBank/DDBJ databases">
        <authorList>
            <person name="Lanie J.A."/>
            <person name="Ng W.-L."/>
            <person name="Kazmierczak K.M."/>
            <person name="Andrzejewski T.M."/>
            <person name="Davidsen T.M."/>
            <person name="Wayne K.J."/>
            <person name="Tettelin H."/>
            <person name="Glass J.I."/>
            <person name="Rusch D."/>
            <person name="Podicherti R."/>
            <person name="Tsui H.-C.T."/>
            <person name="Winkler M.E."/>
        </authorList>
    </citation>
    <scope>NUCLEOTIDE SEQUENCE</scope>
</reference>
<name>A0A382JNR0_9ZZZZ</name>
<sequence length="150" mass="15804">MLILLGLGVLWAAVLVPPLLRSRVAAAGPTPVGNNGSGQLDVYNPRALHRVTSLPPRSVHAARRRRRDVLLVLVGASVFTLLGGFAVGGFVPWTAHFMTDLVLVGYTALLVQRQQPARDTSTVVVPIRSSMDHPGLAEAPDDAMAGGLAT</sequence>
<dbReference type="AlphaFoldDB" id="A0A382JNR0"/>
<organism evidence="2">
    <name type="scientific">marine metagenome</name>
    <dbReference type="NCBI Taxonomy" id="408172"/>
    <lineage>
        <taxon>unclassified sequences</taxon>
        <taxon>metagenomes</taxon>
        <taxon>ecological metagenomes</taxon>
    </lineage>
</organism>
<keyword evidence="1" id="KW-0812">Transmembrane</keyword>
<dbReference type="EMBL" id="UINC01075504">
    <property type="protein sequence ID" value="SVC13750.1"/>
    <property type="molecule type" value="Genomic_DNA"/>
</dbReference>
<keyword evidence="1" id="KW-1133">Transmembrane helix</keyword>
<protein>
    <submittedName>
        <fullName evidence="2">Uncharacterized protein</fullName>
    </submittedName>
</protein>
<evidence type="ECO:0000313" key="2">
    <source>
        <dbReference type="EMBL" id="SVC13750.1"/>
    </source>
</evidence>
<evidence type="ECO:0000256" key="1">
    <source>
        <dbReference type="SAM" id="Phobius"/>
    </source>
</evidence>
<proteinExistence type="predicted"/>